<sequence length="60" mass="7278">MCYQQLCVNHKTLTINNLVKFLIFKLTIYRSFICDFMKFFTYQKENAPYKSVRSIFNPNI</sequence>
<comment type="caution">
    <text evidence="1">The sequence shown here is derived from an EMBL/GenBank/DDBJ whole genome shotgun (WGS) entry which is preliminary data.</text>
</comment>
<evidence type="ECO:0000313" key="1">
    <source>
        <dbReference type="EMBL" id="PJJ62588.1"/>
    </source>
</evidence>
<dbReference type="Proteomes" id="UP000228740">
    <property type="component" value="Unassembled WGS sequence"/>
</dbReference>
<name>A0A2M9BX82_9FLAO</name>
<protein>
    <submittedName>
        <fullName evidence="1">Uncharacterized protein</fullName>
    </submittedName>
</protein>
<dbReference type="AlphaFoldDB" id="A0A2M9BX82"/>
<evidence type="ECO:0000313" key="2">
    <source>
        <dbReference type="Proteomes" id="UP000228740"/>
    </source>
</evidence>
<dbReference type="EMBL" id="PGFD01000004">
    <property type="protein sequence ID" value="PJJ62588.1"/>
    <property type="molecule type" value="Genomic_DNA"/>
</dbReference>
<gene>
    <name evidence="1" type="ORF">CLV73_3755</name>
</gene>
<accession>A0A2M9BX82</accession>
<reference evidence="1 2" key="1">
    <citation type="submission" date="2017-11" db="EMBL/GenBank/DDBJ databases">
        <title>Genomic Encyclopedia of Archaeal and Bacterial Type Strains, Phase II (KMG-II): From Individual Species to Whole Genera.</title>
        <authorList>
            <person name="Goeker M."/>
        </authorList>
    </citation>
    <scope>NUCLEOTIDE SEQUENCE [LARGE SCALE GENOMIC DNA]</scope>
    <source>
        <strain evidence="1 2">DSM 27617</strain>
    </source>
</reference>
<organism evidence="1 2">
    <name type="scientific">Chryseobacterium geocarposphaerae</name>
    <dbReference type="NCBI Taxonomy" id="1416776"/>
    <lineage>
        <taxon>Bacteria</taxon>
        <taxon>Pseudomonadati</taxon>
        <taxon>Bacteroidota</taxon>
        <taxon>Flavobacteriia</taxon>
        <taxon>Flavobacteriales</taxon>
        <taxon>Weeksellaceae</taxon>
        <taxon>Chryseobacterium group</taxon>
        <taxon>Chryseobacterium</taxon>
    </lineage>
</organism>
<proteinExistence type="predicted"/>
<keyword evidence="2" id="KW-1185">Reference proteome</keyword>